<dbReference type="InterPro" id="IPR000210">
    <property type="entry name" value="BTB/POZ_dom"/>
</dbReference>
<feature type="domain" description="BTB" evidence="5">
    <location>
        <begin position="548"/>
        <end position="625"/>
    </location>
</feature>
<dbReference type="PROSITE" id="PS50097">
    <property type="entry name" value="BTB"/>
    <property type="match status" value="1"/>
</dbReference>
<sequence>MAKAPPSPFKVLRIHNVQINTLHFSNENEYLVAGDSSGRVSITSTRTFRPIADWNAHTDSVLGVHGRDNKLHFWNLTPPAPLLTDAASTPNLSAPMLASSMDVNALNYCRFSLYPTQSDPPRALLGLPNLIESELVDIWDLPGKTRLHAAIGTIKGAPPRTPFSDEGRDIYKTGIVMSLHVSQTELYMRVLVGYESGNVTLWIRRLSDSPRSIEGNGWNSVWNVKNHLEAVMGMAVTCDNTMAASVSADHLICRYDLNPEPGADAVHLVPHETKHLGNGAVAFRADGRVLGAAGWDGAVRLYSTGLRRTDEAGKGIVIDRSRKVRSLGTLEHFKESCFAMAFANELLEGVGNFRSIKDEDNMSLDALEDRSKWLAVGGKTGRIAIWELDSFEKPEEFIPWQWGRTAENGIESTKQRPPVAVVWRSSSYVFHGWHQILGERSSRRGSGKVWRLGPATTVERRSRERVALLRDNPLAGTETFPCTNRLSRLRYVERNQDARIHLFGSRLHGSVGKSPPTCRRATQGSTGDSTLISISTRFNLESPDIQDSDLVLVAKDNVYFYAHKSILLLDSSNRFGSLIPLGTNETQSQGIGGPTSVSSGLATAHTFIKTDHTSEVLNVVLHAIYKFSVEGYRPSPATLRKSTHALSSLGYNLSYVYAPHSELFMLFLQAGVAEPLEMYALAAQYALEDLAVAVSTFTLSVSPSEITDELSVQMGPIYLRRLFFLHLGRADALKRLLYPPPIPHTSSPEPNCGPETHNAVSRIWALACATVVVENNPNNLASIFAPLSAQLQCPRCRQTLQERVATLINDWGSIKYARLSLTPIYPRPLFLVLYVNLINTSPVALSAFKLRLEQDNFPNTRCISSAASCSIEAPPGCPTSALGRFPYRVSLFRTLFASPNELNTSRLTKHEIHIWTLRPSPKVDMKRELLVRY</sequence>
<dbReference type="HOGENOM" id="CLU_313780_0_0_1"/>
<evidence type="ECO:0000313" key="6">
    <source>
        <dbReference type="EMBL" id="ELU39945.1"/>
    </source>
</evidence>
<comment type="similarity">
    <text evidence="3">Belongs to the WD repeat ASA1 family.</text>
</comment>
<dbReference type="PANTHER" id="PTHR19854">
    <property type="entry name" value="TRANSDUCIN BETA-LIKE 3"/>
    <property type="match status" value="1"/>
</dbReference>
<keyword evidence="1" id="KW-0853">WD repeat</keyword>
<dbReference type="Proteomes" id="UP000011668">
    <property type="component" value="Unassembled WGS sequence"/>
</dbReference>
<evidence type="ECO:0000256" key="2">
    <source>
        <dbReference type="ARBA" id="ARBA00022737"/>
    </source>
</evidence>
<keyword evidence="2" id="KW-0677">Repeat</keyword>
<proteinExistence type="inferred from homology"/>
<evidence type="ECO:0000256" key="3">
    <source>
        <dbReference type="ARBA" id="ARBA00037931"/>
    </source>
</evidence>
<evidence type="ECO:0000256" key="1">
    <source>
        <dbReference type="ARBA" id="ARBA00022574"/>
    </source>
</evidence>
<keyword evidence="7" id="KW-1185">Reference proteome</keyword>
<dbReference type="PANTHER" id="PTHR19854:SF1">
    <property type="entry name" value="GUANINE NUCLEOTIDE-BINDING PROTEIN SUBUNIT BETA-LIKE PROTEIN 1"/>
    <property type="match status" value="1"/>
</dbReference>
<dbReference type="InterPro" id="IPR015943">
    <property type="entry name" value="WD40/YVTN_repeat-like_dom_sf"/>
</dbReference>
<dbReference type="InterPro" id="IPR001680">
    <property type="entry name" value="WD40_rpt"/>
</dbReference>
<dbReference type="AlphaFoldDB" id="L8WPM5"/>
<dbReference type="InterPro" id="IPR036322">
    <property type="entry name" value="WD40_repeat_dom_sf"/>
</dbReference>
<name>L8WPM5_THACA</name>
<reference evidence="6 7" key="1">
    <citation type="journal article" date="2013" name="Nat. Commun.">
        <title>The evolution and pathogenic mechanisms of the rice sheath blight pathogen.</title>
        <authorList>
            <person name="Zheng A."/>
            <person name="Lin R."/>
            <person name="Xu L."/>
            <person name="Qin P."/>
            <person name="Tang C."/>
            <person name="Ai P."/>
            <person name="Zhang D."/>
            <person name="Liu Y."/>
            <person name="Sun Z."/>
            <person name="Feng H."/>
            <person name="Wang Y."/>
            <person name="Chen Y."/>
            <person name="Liang X."/>
            <person name="Fu R."/>
            <person name="Li Q."/>
            <person name="Zhang J."/>
            <person name="Yu X."/>
            <person name="Xie Z."/>
            <person name="Ding L."/>
            <person name="Guan P."/>
            <person name="Tang J."/>
            <person name="Liang Y."/>
            <person name="Wang S."/>
            <person name="Deng Q."/>
            <person name="Li S."/>
            <person name="Zhu J."/>
            <person name="Wang L."/>
            <person name="Liu H."/>
            <person name="Li P."/>
        </authorList>
    </citation>
    <scope>NUCLEOTIDE SEQUENCE [LARGE SCALE GENOMIC DNA]</scope>
    <source>
        <strain evidence="7">AG-1 IA</strain>
    </source>
</reference>
<organism evidence="6 7">
    <name type="scientific">Thanatephorus cucumeris (strain AG1-IA)</name>
    <name type="common">Rice sheath blight fungus</name>
    <name type="synonym">Rhizoctonia solani</name>
    <dbReference type="NCBI Taxonomy" id="983506"/>
    <lineage>
        <taxon>Eukaryota</taxon>
        <taxon>Fungi</taxon>
        <taxon>Dikarya</taxon>
        <taxon>Basidiomycota</taxon>
        <taxon>Agaricomycotina</taxon>
        <taxon>Agaricomycetes</taxon>
        <taxon>Cantharellales</taxon>
        <taxon>Ceratobasidiaceae</taxon>
        <taxon>Rhizoctonia</taxon>
        <taxon>Rhizoctonia solani AG-1</taxon>
    </lineage>
</organism>
<evidence type="ECO:0000259" key="5">
    <source>
        <dbReference type="PROSITE" id="PS50097"/>
    </source>
</evidence>
<dbReference type="SUPFAM" id="SSF50978">
    <property type="entry name" value="WD40 repeat-like"/>
    <property type="match status" value="1"/>
</dbReference>
<protein>
    <recommendedName>
        <fullName evidence="4">ASTRA-associated protein 1</fullName>
    </recommendedName>
</protein>
<dbReference type="SMART" id="SM00320">
    <property type="entry name" value="WD40"/>
    <property type="match status" value="4"/>
</dbReference>
<evidence type="ECO:0000313" key="7">
    <source>
        <dbReference type="Proteomes" id="UP000011668"/>
    </source>
</evidence>
<accession>L8WPM5</accession>
<dbReference type="EMBL" id="AFRT01001574">
    <property type="protein sequence ID" value="ELU39945.1"/>
    <property type="molecule type" value="Genomic_DNA"/>
</dbReference>
<evidence type="ECO:0000256" key="4">
    <source>
        <dbReference type="ARBA" id="ARBA00040563"/>
    </source>
</evidence>
<dbReference type="STRING" id="983506.L8WPM5"/>
<gene>
    <name evidence="6" type="ORF">AG1IA_06023</name>
</gene>
<comment type="caution">
    <text evidence="6">The sequence shown here is derived from an EMBL/GenBank/DDBJ whole genome shotgun (WGS) entry which is preliminary data.</text>
</comment>
<dbReference type="Gene3D" id="2.130.10.10">
    <property type="entry name" value="YVTN repeat-like/Quinoprotein amine dehydrogenase"/>
    <property type="match status" value="2"/>
</dbReference>
<dbReference type="OrthoDB" id="7668193at2759"/>